<dbReference type="EMBL" id="PUBV01000009">
    <property type="protein sequence ID" value="PWB07859.1"/>
    <property type="molecule type" value="Genomic_DNA"/>
</dbReference>
<reference evidence="3" key="1">
    <citation type="submission" date="2018-02" db="EMBL/GenBank/DDBJ databases">
        <authorList>
            <person name="Clavel T."/>
            <person name="Strowig T."/>
        </authorList>
    </citation>
    <scope>NUCLEOTIDE SEQUENCE [LARGE SCALE GENOMIC DNA]</scope>
    <source>
        <strain evidence="3">DSM 100764</strain>
    </source>
</reference>
<accession>A0A2V1IZP6</accession>
<evidence type="ECO:0008006" key="4">
    <source>
        <dbReference type="Google" id="ProtNLM"/>
    </source>
</evidence>
<feature type="signal peptide" evidence="1">
    <location>
        <begin position="1"/>
        <end position="23"/>
    </location>
</feature>
<keyword evidence="1" id="KW-0732">Signal</keyword>
<organism evidence="2 3">
    <name type="scientific">Paramuribaculum intestinale</name>
    <dbReference type="NCBI Taxonomy" id="2094151"/>
    <lineage>
        <taxon>Bacteria</taxon>
        <taxon>Pseudomonadati</taxon>
        <taxon>Bacteroidota</taxon>
        <taxon>Bacteroidia</taxon>
        <taxon>Bacteroidales</taxon>
        <taxon>Muribaculaceae</taxon>
        <taxon>Paramuribaculum</taxon>
    </lineage>
</organism>
<evidence type="ECO:0000313" key="2">
    <source>
        <dbReference type="EMBL" id="PWB07859.1"/>
    </source>
</evidence>
<evidence type="ECO:0000256" key="1">
    <source>
        <dbReference type="SAM" id="SignalP"/>
    </source>
</evidence>
<dbReference type="RefSeq" id="WP_107035776.1">
    <property type="nucleotide sequence ID" value="NZ_CAOLHR010000003.1"/>
</dbReference>
<feature type="chain" id="PRO_5015863416" description="DUF4836 domain-containing protein" evidence="1">
    <location>
        <begin position="24"/>
        <end position="443"/>
    </location>
</feature>
<dbReference type="Proteomes" id="UP000244925">
    <property type="component" value="Unassembled WGS sequence"/>
</dbReference>
<evidence type="ECO:0000313" key="3">
    <source>
        <dbReference type="Proteomes" id="UP000244925"/>
    </source>
</evidence>
<dbReference type="GeneID" id="93424047"/>
<sequence length="443" mass="47666">MNIFRIILLAAVIMMAAACKRNAELLDSIPADADAVARIDIRRLARECGDALPHDISDRIHRLETAVDLSEVFLVVDAGGRDVWLTATVINSDSLTAALGQPSDKDADGFVSYAGGTTLPEAYARDGRIWVAVDRQSSATPAAMVRKATASGGEGSMAKVPGTGDFLRRPMMAGIAVAGNGFTDQWQCIEMQIHDNALVFDHFRVDQRGMVAPTAGLEPVNTRFLDYAPHPASMAFAAGIDKDNVDWDGIGKAIGMIGGFTYYGFYESILPFLKEIDGTISIVASQPADGHRGSVDISTTRFIIMAHMGQESARKAIATAETYIVRLGLPVDKAADGSLALRYGSIHLHAAYIDGYLTISNFVPHKSEPSPQLVDAMKGHLATGLLDIDRATVRRWLHTADYGVSIKAEAGNTHNTVTLRLTECGDTPILQALIKTFVHTNND</sequence>
<dbReference type="AlphaFoldDB" id="A0A2V1IZP6"/>
<comment type="caution">
    <text evidence="2">The sequence shown here is derived from an EMBL/GenBank/DDBJ whole genome shotgun (WGS) entry which is preliminary data.</text>
</comment>
<proteinExistence type="predicted"/>
<protein>
    <recommendedName>
        <fullName evidence="4">DUF4836 domain-containing protein</fullName>
    </recommendedName>
</protein>
<dbReference type="PROSITE" id="PS51257">
    <property type="entry name" value="PROKAR_LIPOPROTEIN"/>
    <property type="match status" value="1"/>
</dbReference>
<keyword evidence="3" id="KW-1185">Reference proteome</keyword>
<gene>
    <name evidence="2" type="ORF">C5O25_05720</name>
</gene>
<name>A0A2V1IZP6_9BACT</name>